<evidence type="ECO:0000256" key="4">
    <source>
        <dbReference type="ARBA" id="ARBA00022617"/>
    </source>
</evidence>
<evidence type="ECO:0000256" key="10">
    <source>
        <dbReference type="ARBA" id="ARBA00023033"/>
    </source>
</evidence>
<dbReference type="EMBL" id="OX459119">
    <property type="protein sequence ID" value="CAI9094350.1"/>
    <property type="molecule type" value="Genomic_DNA"/>
</dbReference>
<gene>
    <name evidence="14" type="ORF">OLC1_LOCUS5536</name>
</gene>
<keyword evidence="10" id="KW-0503">Monooxygenase</keyword>
<organism evidence="14 15">
    <name type="scientific">Oldenlandia corymbosa var. corymbosa</name>
    <dbReference type="NCBI Taxonomy" id="529605"/>
    <lineage>
        <taxon>Eukaryota</taxon>
        <taxon>Viridiplantae</taxon>
        <taxon>Streptophyta</taxon>
        <taxon>Embryophyta</taxon>
        <taxon>Tracheophyta</taxon>
        <taxon>Spermatophyta</taxon>
        <taxon>Magnoliopsida</taxon>
        <taxon>eudicotyledons</taxon>
        <taxon>Gunneridae</taxon>
        <taxon>Pentapetalae</taxon>
        <taxon>asterids</taxon>
        <taxon>lamiids</taxon>
        <taxon>Gentianales</taxon>
        <taxon>Rubiaceae</taxon>
        <taxon>Rubioideae</taxon>
        <taxon>Spermacoceae</taxon>
        <taxon>Hedyotis-Oldenlandia complex</taxon>
        <taxon>Oldenlandia</taxon>
    </lineage>
</organism>
<evidence type="ECO:0000313" key="15">
    <source>
        <dbReference type="Proteomes" id="UP001161247"/>
    </source>
</evidence>
<evidence type="ECO:0000256" key="1">
    <source>
        <dbReference type="ARBA" id="ARBA00001971"/>
    </source>
</evidence>
<keyword evidence="15" id="KW-1185">Reference proteome</keyword>
<feature type="binding site" description="axial binding residue" evidence="12">
    <location>
        <position position="448"/>
    </location>
    <ligand>
        <name>heme</name>
        <dbReference type="ChEBI" id="CHEBI:30413"/>
    </ligand>
    <ligandPart>
        <name>Fe</name>
        <dbReference type="ChEBI" id="CHEBI:18248"/>
    </ligandPart>
</feature>
<dbReference type="Gene3D" id="1.10.630.10">
    <property type="entry name" value="Cytochrome P450"/>
    <property type="match status" value="1"/>
</dbReference>
<keyword evidence="9 12" id="KW-0408">Iron</keyword>
<accession>A0AAV1CH84</accession>
<dbReference type="Pfam" id="PF00067">
    <property type="entry name" value="p450"/>
    <property type="match status" value="1"/>
</dbReference>
<dbReference type="SUPFAM" id="SSF48264">
    <property type="entry name" value="Cytochrome P450"/>
    <property type="match status" value="1"/>
</dbReference>
<dbReference type="InterPro" id="IPR001128">
    <property type="entry name" value="Cyt_P450"/>
</dbReference>
<dbReference type="PRINTS" id="PR00385">
    <property type="entry name" value="P450"/>
</dbReference>
<comment type="similarity">
    <text evidence="3">Belongs to the cytochrome P450 family.</text>
</comment>
<keyword evidence="5 13" id="KW-0812">Transmembrane</keyword>
<evidence type="ECO:0000256" key="2">
    <source>
        <dbReference type="ARBA" id="ARBA00004167"/>
    </source>
</evidence>
<dbReference type="InterPro" id="IPR002401">
    <property type="entry name" value="Cyt_P450_E_grp-I"/>
</dbReference>
<dbReference type="GO" id="GO:0005506">
    <property type="term" value="F:iron ion binding"/>
    <property type="evidence" value="ECO:0007669"/>
    <property type="project" value="InterPro"/>
</dbReference>
<dbReference type="FunFam" id="1.10.630.10:FF:000011">
    <property type="entry name" value="Cytochrome P450 83B1"/>
    <property type="match status" value="1"/>
</dbReference>
<evidence type="ECO:0000256" key="13">
    <source>
        <dbReference type="SAM" id="Phobius"/>
    </source>
</evidence>
<keyword evidence="7 13" id="KW-1133">Transmembrane helix</keyword>
<evidence type="ECO:0000313" key="14">
    <source>
        <dbReference type="EMBL" id="CAI9094350.1"/>
    </source>
</evidence>
<evidence type="ECO:0000256" key="11">
    <source>
        <dbReference type="ARBA" id="ARBA00023136"/>
    </source>
</evidence>
<feature type="transmembrane region" description="Helical" evidence="13">
    <location>
        <begin position="6"/>
        <end position="27"/>
    </location>
</feature>
<keyword evidence="11 13" id="KW-0472">Membrane</keyword>
<dbReference type="AlphaFoldDB" id="A0AAV1CH84"/>
<evidence type="ECO:0000256" key="3">
    <source>
        <dbReference type="ARBA" id="ARBA00010617"/>
    </source>
</evidence>
<comment type="subcellular location">
    <subcellularLocation>
        <location evidence="2">Membrane</location>
        <topology evidence="2">Single-pass membrane protein</topology>
    </subcellularLocation>
</comment>
<keyword evidence="6 12" id="KW-0479">Metal-binding</keyword>
<dbReference type="GO" id="GO:0016020">
    <property type="term" value="C:membrane"/>
    <property type="evidence" value="ECO:0007669"/>
    <property type="project" value="UniProtKB-SubCell"/>
</dbReference>
<reference evidence="14" key="1">
    <citation type="submission" date="2023-03" db="EMBL/GenBank/DDBJ databases">
        <authorList>
            <person name="Julca I."/>
        </authorList>
    </citation>
    <scope>NUCLEOTIDE SEQUENCE</scope>
</reference>
<comment type="cofactor">
    <cofactor evidence="1 12">
        <name>heme</name>
        <dbReference type="ChEBI" id="CHEBI:30413"/>
    </cofactor>
</comment>
<proteinExistence type="inferred from homology"/>
<dbReference type="GO" id="GO:0016705">
    <property type="term" value="F:oxidoreductase activity, acting on paired donors, with incorporation or reduction of molecular oxygen"/>
    <property type="evidence" value="ECO:0007669"/>
    <property type="project" value="InterPro"/>
</dbReference>
<dbReference type="Proteomes" id="UP001161247">
    <property type="component" value="Chromosome 2"/>
</dbReference>
<name>A0AAV1CH84_OLDCO</name>
<dbReference type="InterPro" id="IPR036396">
    <property type="entry name" value="Cyt_P450_sf"/>
</dbReference>
<keyword evidence="8" id="KW-0560">Oxidoreductase</keyword>
<protein>
    <submittedName>
        <fullName evidence="14">OLC1v1030075C1</fullName>
    </submittedName>
</protein>
<dbReference type="CDD" id="cd11072">
    <property type="entry name" value="CYP71-like"/>
    <property type="match status" value="1"/>
</dbReference>
<dbReference type="PANTHER" id="PTHR47955:SF22">
    <property type="entry name" value="CYTOCHROME P450 83B1-LIKE"/>
    <property type="match status" value="1"/>
</dbReference>
<evidence type="ECO:0000256" key="7">
    <source>
        <dbReference type="ARBA" id="ARBA00022989"/>
    </source>
</evidence>
<dbReference type="GO" id="GO:0004497">
    <property type="term" value="F:monooxygenase activity"/>
    <property type="evidence" value="ECO:0007669"/>
    <property type="project" value="UniProtKB-KW"/>
</dbReference>
<sequence length="505" mass="58124">MIASCFIFFFFFFLFLIIFTFLFNFHLQTKHKTRKIRSPPGPPGLPLIGNLHQYDSLRPHVFLRNLSKKYGPIMSLRLGSRPVLVISSAKIAKEALKTNDLVFSNRPPLVSHQKFSYNGLDVGFSPYGEYWREMRKITVLHLLSTKRVQSYHPILEDEVSKVVKEISDLCCSSQFINLSSMAMNLVSSVICRIGFGKKYGKEDYIQKRRFEQILHETQAMFAGFFVSDYLPLLSWIDKLSGMSNRLEKNAKDLDLFYQELIDEHLNPNRPDAMKDDILDLLIQMKQEKSSSFEFTWDHIKAMLMDIFVAGTDTNSALITWAMTALMRTPPAMKRAQSEIREIVSKKGVITEELLQELPYLDAVIKETFRMHPPIPIVLPRETTKDCTIEGYHIEAKTMVLINAWAIAREPESWNDPEDFVPERFLNNCIDFRGNHFQLIPLGAGRRICPGISLATSIAKIALAYFLYSFDWELPTGMKIEDIDVDTARGVTMHKRIPLSLLAKKY</sequence>
<evidence type="ECO:0000256" key="12">
    <source>
        <dbReference type="PIRSR" id="PIRSR602401-1"/>
    </source>
</evidence>
<evidence type="ECO:0000256" key="6">
    <source>
        <dbReference type="ARBA" id="ARBA00022723"/>
    </source>
</evidence>
<dbReference type="PANTHER" id="PTHR47955">
    <property type="entry name" value="CYTOCHROME P450 FAMILY 71 PROTEIN"/>
    <property type="match status" value="1"/>
</dbReference>
<evidence type="ECO:0000256" key="9">
    <source>
        <dbReference type="ARBA" id="ARBA00023004"/>
    </source>
</evidence>
<evidence type="ECO:0000256" key="8">
    <source>
        <dbReference type="ARBA" id="ARBA00023002"/>
    </source>
</evidence>
<dbReference type="PRINTS" id="PR00463">
    <property type="entry name" value="EP450I"/>
</dbReference>
<keyword evidence="4 12" id="KW-0349">Heme</keyword>
<dbReference type="GO" id="GO:0020037">
    <property type="term" value="F:heme binding"/>
    <property type="evidence" value="ECO:0007669"/>
    <property type="project" value="InterPro"/>
</dbReference>
<evidence type="ECO:0000256" key="5">
    <source>
        <dbReference type="ARBA" id="ARBA00022692"/>
    </source>
</evidence>